<dbReference type="NCBIfam" id="NF002963">
    <property type="entry name" value="PRK03634.1"/>
    <property type="match status" value="1"/>
</dbReference>
<dbReference type="Gene3D" id="3.40.225.10">
    <property type="entry name" value="Class II aldolase/adducin N-terminal domain"/>
    <property type="match status" value="1"/>
</dbReference>
<accession>A0ABN6LGI0</accession>
<dbReference type="InterPro" id="IPR001303">
    <property type="entry name" value="Aldolase_II/adducin_N"/>
</dbReference>
<proteinExistence type="predicted"/>
<keyword evidence="5" id="KW-1185">Reference proteome</keyword>
<dbReference type="SUPFAM" id="SSF53639">
    <property type="entry name" value="AraD/HMP-PK domain-like"/>
    <property type="match status" value="1"/>
</dbReference>
<keyword evidence="1" id="KW-0479">Metal-binding</keyword>
<name>A0ABN6LGI0_9BACT</name>
<dbReference type="InterPro" id="IPR050197">
    <property type="entry name" value="Aldolase_class_II_sugar_metab"/>
</dbReference>
<dbReference type="RefSeq" id="WP_338399243.1">
    <property type="nucleotide sequence ID" value="NZ_AP025297.1"/>
</dbReference>
<protein>
    <submittedName>
        <fullName evidence="4">Rhamnulose-1-phosphate aldolase</fullName>
    </submittedName>
</protein>
<dbReference type="Proteomes" id="UP001354989">
    <property type="component" value="Plasmid pPP5"/>
</dbReference>
<dbReference type="Pfam" id="PF00596">
    <property type="entry name" value="Aldolase_II"/>
    <property type="match status" value="1"/>
</dbReference>
<evidence type="ECO:0000313" key="4">
    <source>
        <dbReference type="EMBL" id="BDD01944.1"/>
    </source>
</evidence>
<keyword evidence="2" id="KW-0456">Lyase</keyword>
<dbReference type="EMBL" id="AP025297">
    <property type="protein sequence ID" value="BDD01944.1"/>
    <property type="molecule type" value="Genomic_DNA"/>
</dbReference>
<dbReference type="SMART" id="SM01007">
    <property type="entry name" value="Aldolase_II"/>
    <property type="match status" value="1"/>
</dbReference>
<reference evidence="4 5" key="1">
    <citation type="submission" date="2021-12" db="EMBL/GenBank/DDBJ databases">
        <title>Genome sequencing of bacteria with rrn-lacking chromosome and rrn-plasmid.</title>
        <authorList>
            <person name="Anda M."/>
            <person name="Iwasaki W."/>
        </authorList>
    </citation>
    <scope>NUCLEOTIDE SEQUENCE [LARGE SCALE GENOMIC DNA]</scope>
    <source>
        <strain evidence="4 5">NBRC 101262</strain>
        <plasmid evidence="4 5">pPP5</plasmid>
    </source>
</reference>
<evidence type="ECO:0000313" key="5">
    <source>
        <dbReference type="Proteomes" id="UP001354989"/>
    </source>
</evidence>
<gene>
    <name evidence="4" type="primary">rhaD</name>
    <name evidence="4" type="ORF">PEPS_42240</name>
</gene>
<geneLocation type="plasmid" evidence="4 5">
    <name>pPP5</name>
</geneLocation>
<dbReference type="PANTHER" id="PTHR22789">
    <property type="entry name" value="FUCULOSE PHOSPHATE ALDOLASE"/>
    <property type="match status" value="1"/>
</dbReference>
<evidence type="ECO:0000259" key="3">
    <source>
        <dbReference type="SMART" id="SM01007"/>
    </source>
</evidence>
<feature type="domain" description="Class II aldolase/adducin N-terminal" evidence="3">
    <location>
        <begin position="13"/>
        <end position="238"/>
    </location>
</feature>
<dbReference type="PANTHER" id="PTHR22789:SF0">
    <property type="entry name" value="3-OXO-TETRONATE 4-PHOSPHATE DECARBOXYLASE-RELATED"/>
    <property type="match status" value="1"/>
</dbReference>
<evidence type="ECO:0000256" key="1">
    <source>
        <dbReference type="ARBA" id="ARBA00022723"/>
    </source>
</evidence>
<keyword evidence="4" id="KW-0614">Plasmid</keyword>
<sequence length="268" mass="29886">MEKLPINAQSEINKVSQIAGYLWQREWAERNAGNISIDMTHLFDDQSMSVKSEEIAFPLPKEAAGMVLFVTGTGCHLRHLVDRVKEVACILKVNLEATGYAIVWGGEKVDFRPTSELISHVKIHLFNRGANPTHKAIVHTHPTELIVMSHHPIFQEEDKFNHSLWKMCPEVRVFVPKGVDCTPYALSGTEALADVTIEGLKNRDVILWEKHGALSTGSDVETAFDYLDVANKGAKLLLTAWSAGFDPIGLLDDQMEELEVLMVEMGLL</sequence>
<evidence type="ECO:0000256" key="2">
    <source>
        <dbReference type="ARBA" id="ARBA00023239"/>
    </source>
</evidence>
<dbReference type="InterPro" id="IPR036409">
    <property type="entry name" value="Aldolase_II/adducin_N_sf"/>
</dbReference>
<organism evidence="4 5">
    <name type="scientific">Persicobacter psychrovividus</name>
    <dbReference type="NCBI Taxonomy" id="387638"/>
    <lineage>
        <taxon>Bacteria</taxon>
        <taxon>Pseudomonadati</taxon>
        <taxon>Bacteroidota</taxon>
        <taxon>Cytophagia</taxon>
        <taxon>Cytophagales</taxon>
        <taxon>Persicobacteraceae</taxon>
        <taxon>Persicobacter</taxon>
    </lineage>
</organism>